<dbReference type="InterPro" id="IPR000504">
    <property type="entry name" value="RRM_dom"/>
</dbReference>
<dbReference type="SUPFAM" id="SSF54928">
    <property type="entry name" value="RNA-binding domain, RBD"/>
    <property type="match status" value="1"/>
</dbReference>
<evidence type="ECO:0000256" key="4">
    <source>
        <dbReference type="ARBA" id="ARBA00022737"/>
    </source>
</evidence>
<evidence type="ECO:0000256" key="2">
    <source>
        <dbReference type="ARBA" id="ARBA00006635"/>
    </source>
</evidence>
<dbReference type="InterPro" id="IPR035979">
    <property type="entry name" value="RBD_domain_sf"/>
</dbReference>
<gene>
    <name evidence="8" type="ORF">GSOID_T00005031001</name>
</gene>
<comment type="subcellular location">
    <subcellularLocation>
        <location evidence="1">Cytoplasm</location>
    </subcellularLocation>
</comment>
<dbReference type="InterPro" id="IPR034126">
    <property type="entry name" value="MSI_RRM2"/>
</dbReference>
<comment type="similarity">
    <text evidence="2">Belongs to the Musashi family.</text>
</comment>
<dbReference type="Proteomes" id="UP000001307">
    <property type="component" value="Unassembled WGS sequence"/>
</dbReference>
<dbReference type="InterPro" id="IPR012677">
    <property type="entry name" value="Nucleotide-bd_a/b_plait_sf"/>
</dbReference>
<dbReference type="SMART" id="SM00360">
    <property type="entry name" value="RRM"/>
    <property type="match status" value="1"/>
</dbReference>
<dbReference type="GO" id="GO:0006417">
    <property type="term" value="P:regulation of translation"/>
    <property type="evidence" value="ECO:0007669"/>
    <property type="project" value="TreeGrafter"/>
</dbReference>
<dbReference type="PANTHER" id="PTHR48032">
    <property type="entry name" value="RNA-BINDING PROTEIN MUSASHI HOMOLOG RBP6"/>
    <property type="match status" value="1"/>
</dbReference>
<evidence type="ECO:0000256" key="3">
    <source>
        <dbReference type="ARBA" id="ARBA00022490"/>
    </source>
</evidence>
<evidence type="ECO:0000256" key="5">
    <source>
        <dbReference type="ARBA" id="ARBA00022884"/>
    </source>
</evidence>
<feature type="domain" description="RRM" evidence="7">
    <location>
        <begin position="14"/>
        <end position="91"/>
    </location>
</feature>
<proteinExistence type="inferred from homology"/>
<dbReference type="GO" id="GO:0003729">
    <property type="term" value="F:mRNA binding"/>
    <property type="evidence" value="ECO:0007669"/>
    <property type="project" value="TreeGrafter"/>
</dbReference>
<reference evidence="8" key="1">
    <citation type="journal article" date="2010" name="Science">
        <title>Plasticity of animal genome architecture unmasked by rapid evolution of a pelagic tunicate.</title>
        <authorList>
            <person name="Denoeud F."/>
            <person name="Henriet S."/>
            <person name="Mungpakdee S."/>
            <person name="Aury J.M."/>
            <person name="Da Silva C."/>
            <person name="Brinkmann H."/>
            <person name="Mikhaleva J."/>
            <person name="Olsen L.C."/>
            <person name="Jubin C."/>
            <person name="Canestro C."/>
            <person name="Bouquet J.M."/>
            <person name="Danks G."/>
            <person name="Poulain J."/>
            <person name="Campsteijn C."/>
            <person name="Adamski M."/>
            <person name="Cross I."/>
            <person name="Yadetie F."/>
            <person name="Muffato M."/>
            <person name="Louis A."/>
            <person name="Butcher S."/>
            <person name="Tsagkogeorga G."/>
            <person name="Konrad A."/>
            <person name="Singh S."/>
            <person name="Jensen M.F."/>
            <person name="Cong E.H."/>
            <person name="Eikeseth-Otteraa H."/>
            <person name="Noel B."/>
            <person name="Anthouard V."/>
            <person name="Porcel B.M."/>
            <person name="Kachouri-Lafond R."/>
            <person name="Nishino A."/>
            <person name="Ugolini M."/>
            <person name="Chourrout P."/>
            <person name="Nishida H."/>
            <person name="Aasland R."/>
            <person name="Huzurbazar S."/>
            <person name="Westhof E."/>
            <person name="Delsuc F."/>
            <person name="Lehrach H."/>
            <person name="Reinhardt R."/>
            <person name="Weissenbach J."/>
            <person name="Roy S.W."/>
            <person name="Artiguenave F."/>
            <person name="Postlethwait J.H."/>
            <person name="Manak J.R."/>
            <person name="Thompson E.M."/>
            <person name="Jaillon O."/>
            <person name="Du Pasquier L."/>
            <person name="Boudinot P."/>
            <person name="Liberles D.A."/>
            <person name="Volff J.N."/>
            <person name="Philippe H."/>
            <person name="Lenhard B."/>
            <person name="Roest Crollius H."/>
            <person name="Wincker P."/>
            <person name="Chourrout D."/>
        </authorList>
    </citation>
    <scope>NUCLEOTIDE SEQUENCE [LARGE SCALE GENOMIC DNA]</scope>
</reference>
<organism evidence="8">
    <name type="scientific">Oikopleura dioica</name>
    <name type="common">Tunicate</name>
    <dbReference type="NCBI Taxonomy" id="34765"/>
    <lineage>
        <taxon>Eukaryota</taxon>
        <taxon>Metazoa</taxon>
        <taxon>Chordata</taxon>
        <taxon>Tunicata</taxon>
        <taxon>Appendicularia</taxon>
        <taxon>Copelata</taxon>
        <taxon>Oikopleuridae</taxon>
        <taxon>Oikopleura</taxon>
    </lineage>
</organism>
<sequence>MYDSSEKQMVTRTKKIFVGGLSASTVQADLTAYFSKYGKVEEAMLMFDRQTNRHRGFGFVTFDSEDAVENVVEIHYHEINNKTVECKKAQPKDVMMPNQSQKRMANQAFLVQGSQPAHFGLPGVYLNPMLSSQMSYQFTNLPLFGNYGAAMHYNPAALTSAVGANAASGTDANRNALNYQAMSASDLQTYIAQTQQLSMMSNQPLMAPLNISNVYQ</sequence>
<protein>
    <recommendedName>
        <fullName evidence="7">RRM domain-containing protein</fullName>
    </recommendedName>
</protein>
<dbReference type="AlphaFoldDB" id="E4X9P2"/>
<keyword evidence="5 6" id="KW-0694">RNA-binding</keyword>
<dbReference type="PROSITE" id="PS50102">
    <property type="entry name" value="RRM"/>
    <property type="match status" value="1"/>
</dbReference>
<keyword evidence="4" id="KW-0677">Repeat</keyword>
<dbReference type="PANTHER" id="PTHR48032:SF18">
    <property type="entry name" value="RRM DOMAIN-CONTAINING PROTEIN"/>
    <property type="match status" value="1"/>
</dbReference>
<keyword evidence="3" id="KW-0963">Cytoplasm</keyword>
<dbReference type="EMBL" id="FN653031">
    <property type="protein sequence ID" value="CBY08460.1"/>
    <property type="molecule type" value="Genomic_DNA"/>
</dbReference>
<evidence type="ECO:0000256" key="6">
    <source>
        <dbReference type="PROSITE-ProRule" id="PRU00176"/>
    </source>
</evidence>
<dbReference type="Gene3D" id="3.30.70.330">
    <property type="match status" value="1"/>
</dbReference>
<accession>E4X9P2</accession>
<dbReference type="FunCoup" id="E4X9P2">
    <property type="interactions" value="28"/>
</dbReference>
<evidence type="ECO:0000256" key="1">
    <source>
        <dbReference type="ARBA" id="ARBA00004496"/>
    </source>
</evidence>
<dbReference type="GO" id="GO:0005737">
    <property type="term" value="C:cytoplasm"/>
    <property type="evidence" value="ECO:0007669"/>
    <property type="project" value="UniProtKB-SubCell"/>
</dbReference>
<dbReference type="Pfam" id="PF00076">
    <property type="entry name" value="RRM_1"/>
    <property type="match status" value="1"/>
</dbReference>
<dbReference type="FunFam" id="3.30.70.330:FF:000020">
    <property type="entry name" value="RNA-binding protein Musashi homolog 2 isoform X1"/>
    <property type="match status" value="1"/>
</dbReference>
<name>E4X9P2_OIKDI</name>
<dbReference type="OrthoDB" id="8959999at2759"/>
<dbReference type="InParanoid" id="E4X9P2"/>
<dbReference type="CDD" id="cd12323">
    <property type="entry name" value="RRM2_MSI"/>
    <property type="match status" value="1"/>
</dbReference>
<evidence type="ECO:0000259" key="7">
    <source>
        <dbReference type="PROSITE" id="PS50102"/>
    </source>
</evidence>
<evidence type="ECO:0000313" key="9">
    <source>
        <dbReference type="Proteomes" id="UP000001307"/>
    </source>
</evidence>
<evidence type="ECO:0000313" key="8">
    <source>
        <dbReference type="EMBL" id="CBY08460.1"/>
    </source>
</evidence>
<keyword evidence="9" id="KW-1185">Reference proteome</keyword>